<dbReference type="Proteomes" id="UP001301140">
    <property type="component" value="Unassembled WGS sequence"/>
</dbReference>
<protein>
    <submittedName>
        <fullName evidence="1">Nitronate monooxygenase</fullName>
    </submittedName>
</protein>
<dbReference type="Gene3D" id="3.20.20.70">
    <property type="entry name" value="Aldolase class I"/>
    <property type="match status" value="1"/>
</dbReference>
<evidence type="ECO:0000313" key="2">
    <source>
        <dbReference type="Proteomes" id="UP001301140"/>
    </source>
</evidence>
<sequence length="469" mass="52035">MSIVQPLVISGKEVWPLVEGGKGVAVSNGRSSGAWARAGGVGTFSGVNADLIDDNGEYVPLVYRGRDRIERHEELVAHSIKAGISQARIAHETSGGEGRIHMNVLWEMGGCERVLTGVLEGARGLIHGITCGAGMPYRLAEICSGYGVHYYPIVSSGRAFNALWRRAYNKHADWLGAVVYEDPWRAGGHNGLSNSEDPEHPEPPLPRVLELRNTMRKVGLGHVPIVMAGGVWHLSDWQDWIGNEELGPIVFQFGTRPLLTQESPIPESWKKRLTELAAGDVLLHRFSPTGFYSSAVKNSFLDELVARSKRQVEFREEATPDEGFEAFFAYGRSGNGVWLRQADFERVQGWVAEGQSQPMRTPESTLIFVDPARAREIRRDQANCMGCLSHCQFSNWKDRDDHSTGRPADPRSFCIQKTLQEIAHGEGDPVDNQLMFSGHNVYRFGEDPFYANGFVPSVKQLVQRILTGQ</sequence>
<accession>A0AAP3V213</accession>
<evidence type="ECO:0000313" key="1">
    <source>
        <dbReference type="EMBL" id="MDF1585347.1"/>
    </source>
</evidence>
<dbReference type="InterPro" id="IPR013785">
    <property type="entry name" value="Aldolase_TIM"/>
</dbReference>
<dbReference type="PANTHER" id="PTHR32332:SF18">
    <property type="entry name" value="2-NITROPROPANE DIOXYGENASE"/>
    <property type="match status" value="1"/>
</dbReference>
<comment type="caution">
    <text evidence="1">The sequence shown here is derived from an EMBL/GenBank/DDBJ whole genome shotgun (WGS) entry which is preliminary data.</text>
</comment>
<dbReference type="SUPFAM" id="SSF51412">
    <property type="entry name" value="Inosine monophosphate dehydrogenase (IMPDH)"/>
    <property type="match status" value="1"/>
</dbReference>
<dbReference type="Pfam" id="PF03060">
    <property type="entry name" value="NMO"/>
    <property type="match status" value="1"/>
</dbReference>
<dbReference type="EMBL" id="JARGEQ010000016">
    <property type="protein sequence ID" value="MDF1585347.1"/>
    <property type="molecule type" value="Genomic_DNA"/>
</dbReference>
<dbReference type="GO" id="GO:0004497">
    <property type="term" value="F:monooxygenase activity"/>
    <property type="evidence" value="ECO:0007669"/>
    <property type="project" value="UniProtKB-KW"/>
</dbReference>
<dbReference type="RefSeq" id="WP_327787764.1">
    <property type="nucleotide sequence ID" value="NZ_JARGEQ010000016.1"/>
</dbReference>
<organism evidence="1 2">
    <name type="scientific">Marinimicrococcus flavescens</name>
    <dbReference type="NCBI Taxonomy" id="3031815"/>
    <lineage>
        <taxon>Bacteria</taxon>
        <taxon>Pseudomonadati</taxon>
        <taxon>Pseudomonadota</taxon>
        <taxon>Alphaproteobacteria</taxon>
        <taxon>Geminicoccales</taxon>
        <taxon>Geminicoccaceae</taxon>
        <taxon>Marinimicrococcus</taxon>
    </lineage>
</organism>
<dbReference type="PANTHER" id="PTHR32332">
    <property type="entry name" value="2-NITROPROPANE DIOXYGENASE"/>
    <property type="match status" value="1"/>
</dbReference>
<reference evidence="1 2" key="1">
    <citation type="submission" date="2023-03" db="EMBL/GenBank/DDBJ databases">
        <title>YIM 152171 draft genome.</title>
        <authorList>
            <person name="Yang Z."/>
        </authorList>
    </citation>
    <scope>NUCLEOTIDE SEQUENCE [LARGE SCALE GENOMIC DNA]</scope>
    <source>
        <strain evidence="1 2">YIM 152171</strain>
    </source>
</reference>
<dbReference type="AlphaFoldDB" id="A0AAP3V213"/>
<proteinExistence type="predicted"/>
<gene>
    <name evidence="1" type="ORF">PZ740_02990</name>
</gene>
<keyword evidence="1" id="KW-0560">Oxidoreductase</keyword>
<name>A0AAP3V213_9PROT</name>
<keyword evidence="2" id="KW-1185">Reference proteome</keyword>
<keyword evidence="1" id="KW-0503">Monooxygenase</keyword>